<accession>A0AAN0J671</accession>
<dbReference type="Proteomes" id="UP000007879">
    <property type="component" value="Unassembled WGS sequence"/>
</dbReference>
<feature type="chain" id="PRO_5042913301" evidence="2">
    <location>
        <begin position="21"/>
        <end position="136"/>
    </location>
</feature>
<keyword evidence="2" id="KW-0732">Signal</keyword>
<feature type="transmembrane region" description="Helical" evidence="1">
    <location>
        <begin position="65"/>
        <end position="93"/>
    </location>
</feature>
<evidence type="ECO:0000313" key="4">
    <source>
        <dbReference type="Proteomes" id="UP000007879"/>
    </source>
</evidence>
<organism evidence="3 4">
    <name type="scientific">Amphimedon queenslandica</name>
    <name type="common">Sponge</name>
    <dbReference type="NCBI Taxonomy" id="400682"/>
    <lineage>
        <taxon>Eukaryota</taxon>
        <taxon>Metazoa</taxon>
        <taxon>Porifera</taxon>
        <taxon>Demospongiae</taxon>
        <taxon>Heteroscleromorpha</taxon>
        <taxon>Haplosclerida</taxon>
        <taxon>Niphatidae</taxon>
        <taxon>Amphimedon</taxon>
    </lineage>
</organism>
<keyword evidence="1" id="KW-0812">Transmembrane</keyword>
<proteinExistence type="predicted"/>
<dbReference type="EnsemblMetazoa" id="XM_019996965.1">
    <property type="protein sequence ID" value="XP_019852524.1"/>
    <property type="gene ID" value="LOC109582292"/>
</dbReference>
<name>A0AAN0J671_AMPQE</name>
<evidence type="ECO:0000256" key="2">
    <source>
        <dbReference type="SAM" id="SignalP"/>
    </source>
</evidence>
<feature type="signal peptide" evidence="2">
    <location>
        <begin position="1"/>
        <end position="20"/>
    </location>
</feature>
<dbReference type="GeneID" id="109582292"/>
<keyword evidence="4" id="KW-1185">Reference proteome</keyword>
<keyword evidence="1" id="KW-1133">Transmembrane helix</keyword>
<keyword evidence="1" id="KW-0472">Membrane</keyword>
<protein>
    <submittedName>
        <fullName evidence="3">Uncharacterized protein</fullName>
    </submittedName>
</protein>
<dbReference type="KEGG" id="aqu:109582292"/>
<dbReference type="RefSeq" id="XP_019852524.1">
    <property type="nucleotide sequence ID" value="XM_019996965.1"/>
</dbReference>
<evidence type="ECO:0000256" key="1">
    <source>
        <dbReference type="SAM" id="Phobius"/>
    </source>
</evidence>
<reference evidence="4" key="1">
    <citation type="journal article" date="2010" name="Nature">
        <title>The Amphimedon queenslandica genome and the evolution of animal complexity.</title>
        <authorList>
            <person name="Srivastava M."/>
            <person name="Simakov O."/>
            <person name="Chapman J."/>
            <person name="Fahey B."/>
            <person name="Gauthier M.E."/>
            <person name="Mitros T."/>
            <person name="Richards G.S."/>
            <person name="Conaco C."/>
            <person name="Dacre M."/>
            <person name="Hellsten U."/>
            <person name="Larroux C."/>
            <person name="Putnam N.H."/>
            <person name="Stanke M."/>
            <person name="Adamska M."/>
            <person name="Darling A."/>
            <person name="Degnan S.M."/>
            <person name="Oakley T.H."/>
            <person name="Plachetzki D.C."/>
            <person name="Zhai Y."/>
            <person name="Adamski M."/>
            <person name="Calcino A."/>
            <person name="Cummins S.F."/>
            <person name="Goodstein D.M."/>
            <person name="Harris C."/>
            <person name="Jackson D.J."/>
            <person name="Leys S.P."/>
            <person name="Shu S."/>
            <person name="Woodcroft B.J."/>
            <person name="Vervoort M."/>
            <person name="Kosik K.S."/>
            <person name="Manning G."/>
            <person name="Degnan B.M."/>
            <person name="Rokhsar D.S."/>
        </authorList>
    </citation>
    <scope>NUCLEOTIDE SEQUENCE [LARGE SCALE GENOMIC DNA]</scope>
</reference>
<evidence type="ECO:0000313" key="3">
    <source>
        <dbReference type="EnsemblMetazoa" id="XP_019852524.1"/>
    </source>
</evidence>
<reference evidence="3" key="2">
    <citation type="submission" date="2024-06" db="UniProtKB">
        <authorList>
            <consortium name="EnsemblMetazoa"/>
        </authorList>
    </citation>
    <scope>IDENTIFICATION</scope>
</reference>
<dbReference type="AlphaFoldDB" id="A0AAN0J671"/>
<sequence length="136" mass="15017">MKNFRELLLVLSILLNLGQGNNNLYSGSGDNITIEESSSYYTMETETSVIPTTTVTPTTIIPPAYFIRFIAIIVINTIIAMVMLTIPLLICLFCKRKMKKKAVVVPNPEGSNSLTGAEERSLAEYLTKPENEVATN</sequence>